<dbReference type="AlphaFoldDB" id="A0A2C9DCN3"/>
<protein>
    <submittedName>
        <fullName evidence="1">Uncharacterized protein</fullName>
    </submittedName>
</protein>
<dbReference type="Proteomes" id="UP000223606">
    <property type="component" value="Chromosome 1"/>
</dbReference>
<reference evidence="2" key="1">
    <citation type="submission" date="2017-09" db="EMBL/GenBank/DDBJ databases">
        <title>Genome sequence of Nannocystis excedens DSM 71.</title>
        <authorList>
            <person name="Blom J."/>
        </authorList>
    </citation>
    <scope>NUCLEOTIDE SEQUENCE [LARGE SCALE GENOMIC DNA]</scope>
    <source>
        <strain evidence="2">type strain: E19</strain>
    </source>
</reference>
<evidence type="ECO:0000313" key="2">
    <source>
        <dbReference type="Proteomes" id="UP000223606"/>
    </source>
</evidence>
<name>A0A2C9DCN3_9HYPH</name>
<proteinExistence type="predicted"/>
<dbReference type="KEGG" id="hdi:HDIA_4389"/>
<dbReference type="EMBL" id="LT960614">
    <property type="protein sequence ID" value="SON57930.1"/>
    <property type="molecule type" value="Genomic_DNA"/>
</dbReference>
<sequence>MTDLPMTEMLEKTVVSGTEAVAVLADVRRALLADQLVPYLGPLLLAIESEPPVPTAPEEVAAALHAKAPAPGRIRTNMWSVAQFIESRRHRKTLQAFMAEIFARPVQPTRLHRFLAGLKLGMMIDSWYDGALASALRDAGRTDFVEIQGVTRAGEFRDIWTKVYGPDGREVLPETAENATTVLYAPHGGVNPVGNFLVADSDYVEVLTEIDIQSPIPAVVKDRRSARGFLFVGCRFHDQMLRTYARQIMKRSSGPHYALIDAETLTKNERKFLEQQGIQAIDLPLGQAVEALID</sequence>
<keyword evidence="2" id="KW-1185">Reference proteome</keyword>
<gene>
    <name evidence="1" type="ORF">HDIA_4389</name>
</gene>
<organism evidence="1 2">
    <name type="scientific">Hartmannibacter diazotrophicus</name>
    <dbReference type="NCBI Taxonomy" id="1482074"/>
    <lineage>
        <taxon>Bacteria</taxon>
        <taxon>Pseudomonadati</taxon>
        <taxon>Pseudomonadota</taxon>
        <taxon>Alphaproteobacteria</taxon>
        <taxon>Hyphomicrobiales</taxon>
        <taxon>Pleomorphomonadaceae</taxon>
        <taxon>Hartmannibacter</taxon>
    </lineage>
</organism>
<dbReference type="Pfam" id="PF13289">
    <property type="entry name" value="SIR2_2"/>
    <property type="match status" value="1"/>
</dbReference>
<accession>A0A2C9DCN3</accession>
<evidence type="ECO:0000313" key="1">
    <source>
        <dbReference type="EMBL" id="SON57930.1"/>
    </source>
</evidence>